<sequence>MAVKQDEELHCKSIPTKVRAALFAGLGICLLSGCSNAQHQAKVEELNTDYCTEEVQNNCRYIAAGFLTPVQPNNAFEEQLKPIHERQEVIEQEFEVSRRK</sequence>
<reference evidence="1 2" key="1">
    <citation type="submission" date="2020-01" db="EMBL/GenBank/DDBJ databases">
        <title>Genomes of bacteria type strains.</title>
        <authorList>
            <person name="Chen J."/>
            <person name="Zhu S."/>
            <person name="Yang J."/>
        </authorList>
    </citation>
    <scope>NUCLEOTIDE SEQUENCE [LARGE SCALE GENOMIC DNA]</scope>
    <source>
        <strain evidence="1 2">LMG 24078</strain>
    </source>
</reference>
<organism evidence="1 2">
    <name type="scientific">Alteromonas genovensis</name>
    <dbReference type="NCBI Taxonomy" id="471225"/>
    <lineage>
        <taxon>Bacteria</taxon>
        <taxon>Pseudomonadati</taxon>
        <taxon>Pseudomonadota</taxon>
        <taxon>Gammaproteobacteria</taxon>
        <taxon>Alteromonadales</taxon>
        <taxon>Alteromonadaceae</taxon>
        <taxon>Alteromonas/Salinimonas group</taxon>
        <taxon>Alteromonas</taxon>
    </lineage>
</organism>
<evidence type="ECO:0000313" key="2">
    <source>
        <dbReference type="Proteomes" id="UP000471381"/>
    </source>
</evidence>
<name>A0A6N9TGD9_9ALTE</name>
<dbReference type="EMBL" id="JAAAWO010000003">
    <property type="protein sequence ID" value="NDW15115.1"/>
    <property type="molecule type" value="Genomic_DNA"/>
</dbReference>
<gene>
    <name evidence="1" type="ORF">GTQ48_06240</name>
</gene>
<comment type="caution">
    <text evidence="1">The sequence shown here is derived from an EMBL/GenBank/DDBJ whole genome shotgun (WGS) entry which is preliminary data.</text>
</comment>
<evidence type="ECO:0008006" key="3">
    <source>
        <dbReference type="Google" id="ProtNLM"/>
    </source>
</evidence>
<dbReference type="AlphaFoldDB" id="A0A6N9TGD9"/>
<dbReference type="Proteomes" id="UP000471381">
    <property type="component" value="Unassembled WGS sequence"/>
</dbReference>
<dbReference type="PROSITE" id="PS51257">
    <property type="entry name" value="PROKAR_LIPOPROTEIN"/>
    <property type="match status" value="1"/>
</dbReference>
<proteinExistence type="predicted"/>
<protein>
    <recommendedName>
        <fullName evidence="3">Entry exclusion lipoprotein TrbK</fullName>
    </recommendedName>
</protein>
<keyword evidence="2" id="KW-1185">Reference proteome</keyword>
<accession>A0A6N9TGD9</accession>
<evidence type="ECO:0000313" key="1">
    <source>
        <dbReference type="EMBL" id="NDW15115.1"/>
    </source>
</evidence>
<dbReference type="RefSeq" id="WP_163105659.1">
    <property type="nucleotide sequence ID" value="NZ_JAAAWO010000003.1"/>
</dbReference>